<sequence length="602" mass="66284">MARPNKQLSEAVDRLSDDPHATRDHIAQLRNALASDSELLDRMNDEAKLGHIKAFVIGEQGPAGYYDIQSGTVTLPAVSFRPAGVSDSGDLAAVLKLQDMSIRFGNSVYADTSGHKIPVSQEMLGNLQRAINDSPVLAAQMKTAVSAVPDPHLIKFEILDAGFGAGATYDGDSKSISIPAARLQNTSATNREGFDPFSMVYTLAHETQHGFNHTAKRKAYDVFDREVREIARDRNPISDYTAPIGRLIGAGRQDEAKAEIAGWNAVVSMVKQVRPEADLDVIGQMQNIRGHLFVEKNLATRKFEGRPGLAFGPELSLEPTEANIETLGKNYFDRFPAGTPGKTAREVSTLGPHREADYANYYGRNAIERLITIDRKHARAIDGVEPQMHIDMAALRLNERLIERLGLEIDPRPEQRQAYYDTSRSPPALQHFDHTKTGRSLNQHVPIDAAVLADDPVAVGRERLTPREQGHPDHGLYSQIATQVRQQDQQHGRQWDETSERMTASLLVLAKGNGLSQVDHVVFSTRNDHVAAGENVFVVQGRLDDPAHLRAHMKTDEAVRTPEAASFEKVEAINERMARQTAQAQALGQMPEEAPKGPGMGR</sequence>
<comment type="caution">
    <text evidence="3">The sequence shown here is derived from an EMBL/GenBank/DDBJ whole genome shotgun (WGS) entry which is preliminary data.</text>
</comment>
<gene>
    <name evidence="3" type="ORF">AZ78_2439</name>
</gene>
<accession>A0A108U985</accession>
<evidence type="ECO:0000259" key="2">
    <source>
        <dbReference type="Pfam" id="PF20410"/>
    </source>
</evidence>
<dbReference type="RefSeq" id="WP_051546761.1">
    <property type="nucleotide sequence ID" value="NZ_JAJA02000001.1"/>
</dbReference>
<dbReference type="Proteomes" id="UP000023435">
    <property type="component" value="Unassembled WGS sequence"/>
</dbReference>
<reference evidence="3 4" key="1">
    <citation type="journal article" date="2014" name="Genome Announc.">
        <title>Draft Genome Sequence of Lysobacter capsici AZ78, a Bacterium Antagonistic to Plant-Pathogenic Oomycetes.</title>
        <authorList>
            <person name="Puopolo G."/>
            <person name="Sonego P."/>
            <person name="Engelen K."/>
            <person name="Pertot I."/>
        </authorList>
    </citation>
    <scope>NUCLEOTIDE SEQUENCE [LARGE SCALE GENOMIC DNA]</scope>
    <source>
        <strain evidence="3 4">AZ78</strain>
    </source>
</reference>
<proteinExistence type="predicted"/>
<dbReference type="OrthoDB" id="6001668at2"/>
<feature type="region of interest" description="Disordered" evidence="1">
    <location>
        <begin position="580"/>
        <end position="602"/>
    </location>
</feature>
<dbReference type="Pfam" id="PF20410">
    <property type="entry name" value="X-Tfes_XVIPCD"/>
    <property type="match status" value="1"/>
</dbReference>
<keyword evidence="4" id="KW-1185">Reference proteome</keyword>
<dbReference type="InterPro" id="IPR046519">
    <property type="entry name" value="X-Tfes_XVIPCD"/>
</dbReference>
<dbReference type="EMBL" id="JAJA02000001">
    <property type="protein sequence ID" value="KWS04889.1"/>
    <property type="molecule type" value="Genomic_DNA"/>
</dbReference>
<feature type="compositionally biased region" description="Basic and acidic residues" evidence="1">
    <location>
        <begin position="11"/>
        <end position="21"/>
    </location>
</feature>
<feature type="domain" description="X-Tfes XVIPCD" evidence="2">
    <location>
        <begin position="467"/>
        <end position="571"/>
    </location>
</feature>
<evidence type="ECO:0000313" key="4">
    <source>
        <dbReference type="Proteomes" id="UP000023435"/>
    </source>
</evidence>
<name>A0A108U985_9GAMM</name>
<protein>
    <recommendedName>
        <fullName evidence="2">X-Tfes XVIPCD domain-containing protein</fullName>
    </recommendedName>
</protein>
<evidence type="ECO:0000313" key="3">
    <source>
        <dbReference type="EMBL" id="KWS04889.1"/>
    </source>
</evidence>
<organism evidence="3 4">
    <name type="scientific">Lysobacter capsici AZ78</name>
    <dbReference type="NCBI Taxonomy" id="1444315"/>
    <lineage>
        <taxon>Bacteria</taxon>
        <taxon>Pseudomonadati</taxon>
        <taxon>Pseudomonadota</taxon>
        <taxon>Gammaproteobacteria</taxon>
        <taxon>Lysobacterales</taxon>
        <taxon>Lysobacteraceae</taxon>
        <taxon>Lysobacter</taxon>
    </lineage>
</organism>
<feature type="region of interest" description="Disordered" evidence="1">
    <location>
        <begin position="1"/>
        <end position="21"/>
    </location>
</feature>
<evidence type="ECO:0000256" key="1">
    <source>
        <dbReference type="SAM" id="MobiDB-lite"/>
    </source>
</evidence>
<dbReference type="AlphaFoldDB" id="A0A108U985"/>